<dbReference type="RefSeq" id="WP_069829518.1">
    <property type="nucleotide sequence ID" value="NZ_MDJD01000028.1"/>
</dbReference>
<keyword evidence="2" id="KW-1185">Reference proteome</keyword>
<proteinExistence type="predicted"/>
<keyword evidence="1" id="KW-0808">Transferase</keyword>
<accession>A0A1E5TBX7</accession>
<dbReference type="GO" id="GO:0032259">
    <property type="term" value="P:methylation"/>
    <property type="evidence" value="ECO:0007669"/>
    <property type="project" value="UniProtKB-KW"/>
</dbReference>
<protein>
    <submittedName>
        <fullName evidence="1">Macrocin O-methyltransferase</fullName>
    </submittedName>
</protein>
<dbReference type="GO" id="GO:0008168">
    <property type="term" value="F:methyltransferase activity"/>
    <property type="evidence" value="ECO:0007669"/>
    <property type="project" value="UniProtKB-KW"/>
</dbReference>
<name>A0A1E5TBX7_9FLAO</name>
<dbReference type="AlphaFoldDB" id="A0A1E5TBX7"/>
<dbReference type="EMBL" id="MDJD01000028">
    <property type="protein sequence ID" value="OEK08837.1"/>
    <property type="molecule type" value="Genomic_DNA"/>
</dbReference>
<comment type="caution">
    <text evidence="1">The sequence shown here is derived from an EMBL/GenBank/DDBJ whole genome shotgun (WGS) entry which is preliminary data.</text>
</comment>
<dbReference type="InterPro" id="IPR029063">
    <property type="entry name" value="SAM-dependent_MTases_sf"/>
</dbReference>
<dbReference type="PANTHER" id="PTHR40036:SF1">
    <property type="entry name" value="MACROCIN O-METHYLTRANSFERASE"/>
    <property type="match status" value="1"/>
</dbReference>
<dbReference type="STRING" id="1849968.A8C32_00745"/>
<dbReference type="OrthoDB" id="3826968at2"/>
<organism evidence="1 2">
    <name type="scientific">Flavivirga aquatica</name>
    <dbReference type="NCBI Taxonomy" id="1849968"/>
    <lineage>
        <taxon>Bacteria</taxon>
        <taxon>Pseudomonadati</taxon>
        <taxon>Bacteroidota</taxon>
        <taxon>Flavobacteriia</taxon>
        <taxon>Flavobacteriales</taxon>
        <taxon>Flavobacteriaceae</taxon>
        <taxon>Flavivirga</taxon>
    </lineage>
</organism>
<reference evidence="1 2" key="1">
    <citation type="submission" date="2016-05" db="EMBL/GenBank/DDBJ databases">
        <title>Draft Genome Sequence of Algibacter sp. Strain SK-16 Isolated from the Surface Water of Aburatsubo Inlet.</title>
        <authorList>
            <person name="Wong S.-K."/>
            <person name="Yoshizawa S."/>
            <person name="Nakajima Y."/>
            <person name="Ogura Y."/>
            <person name="Tetsuya H."/>
            <person name="Hamasaki K."/>
        </authorList>
    </citation>
    <scope>NUCLEOTIDE SEQUENCE [LARGE SCALE GENOMIC DNA]</scope>
    <source>
        <strain evidence="1 2">SK-16</strain>
    </source>
</reference>
<dbReference type="SUPFAM" id="SSF53335">
    <property type="entry name" value="S-adenosyl-L-methionine-dependent methyltransferases"/>
    <property type="match status" value="1"/>
</dbReference>
<keyword evidence="1" id="KW-0489">Methyltransferase</keyword>
<evidence type="ECO:0000313" key="2">
    <source>
        <dbReference type="Proteomes" id="UP000095713"/>
    </source>
</evidence>
<dbReference type="Pfam" id="PF05711">
    <property type="entry name" value="TylF"/>
    <property type="match status" value="1"/>
</dbReference>
<dbReference type="InterPro" id="IPR008884">
    <property type="entry name" value="TylF_MeTrfase"/>
</dbReference>
<dbReference type="Proteomes" id="UP000095713">
    <property type="component" value="Unassembled WGS sequence"/>
</dbReference>
<gene>
    <name evidence="1" type="ORF">A8C32_00745</name>
</gene>
<evidence type="ECO:0000313" key="1">
    <source>
        <dbReference type="EMBL" id="OEK08837.1"/>
    </source>
</evidence>
<sequence>MKHVIKKLNILVDKITASPKKKVVSNNYSDFSDEDNEIVSFVKPYTMTSPERIKALLDAVRYVANNNIEGDYVECGVWKGGSTLAVAKMFSKLNKKEKTLWLYDTFEGMSEPTKFDLDINGKKASDRLKKEDKKTSWVWALSELEEVKKTMKLANYPKSKIKFIKGKVEDTLLEANKPNQISILRLDTDWYESTKIELELLYPKVVKGGIIIIDDYGHWKGSKKAVDEYIDKNNLNVFLNRIDYTGRLIVKQ</sequence>
<dbReference type="Gene3D" id="3.40.50.150">
    <property type="entry name" value="Vaccinia Virus protein VP39"/>
    <property type="match status" value="1"/>
</dbReference>
<dbReference type="PANTHER" id="PTHR40036">
    <property type="entry name" value="MACROCIN O-METHYLTRANSFERASE"/>
    <property type="match status" value="1"/>
</dbReference>